<comment type="subcellular location">
    <subcellularLocation>
        <location evidence="1">Cell membrane</location>
        <topology evidence="1">Multi-pass membrane protein</topology>
    </subcellularLocation>
</comment>
<dbReference type="Pfam" id="PF13231">
    <property type="entry name" value="PMT_2"/>
    <property type="match status" value="1"/>
</dbReference>
<sequence>MNLSSQKFRFIIGLLLLIFLLLRVPGLHATYHQDEVKWVVHSTTPGDTDTGKGQPPLSGIIFPWAGKHLGADNMRLLPLLFGLLNFWLLYWLVKTLFDKTTALWAVGLFSVCFYSVLASLMVDIDGQFLPSFVLLTFLAFFQWQRAATAQARWVWGFALGASLLLGFMAKLNFVIPALALLAYYLSDKGWLKQLNSKRGLGILAGGLVFLGAIGLGLLVARKFFPSFNLERVFAHATDFFNFTGRDLGQVVFQTGKAIIYSSPLLLLVTLVKREEYKNLKLFFWWLAAGGIFYYMLFDFSRGALDKYLAFTILPISVIGGVVLKRSFSDASTRLNLKWLSGGVVLTAAIFFLQWLPQAVPALYPKGEWIKRILALKWNFLMPFTGGSGPLGFYVSFLFIALLWLLALGLVWLMRSRPPQQRSYLFLLLLISLVYNLTFVQEYALGNINGNATNLVKKAVAFIAANPQIDKVITYNDIGNLELNQIGKYERRIYVAPKNDAEHKQTLNNFKGHYLVVDIPRLSPDSIYARYFSTCQSIYQARHRQISDTVYDCAKAIDLK</sequence>
<accession>A0A0G0YS63</accession>
<evidence type="ECO:0000256" key="3">
    <source>
        <dbReference type="ARBA" id="ARBA00022676"/>
    </source>
</evidence>
<dbReference type="InterPro" id="IPR050297">
    <property type="entry name" value="LipidA_mod_glycosyltrf_83"/>
</dbReference>
<comment type="caution">
    <text evidence="10">The sequence shown here is derived from an EMBL/GenBank/DDBJ whole genome shotgun (WGS) entry which is preliminary data.</text>
</comment>
<dbReference type="GO" id="GO:0016763">
    <property type="term" value="F:pentosyltransferase activity"/>
    <property type="evidence" value="ECO:0007669"/>
    <property type="project" value="TreeGrafter"/>
</dbReference>
<dbReference type="GO" id="GO:0005886">
    <property type="term" value="C:plasma membrane"/>
    <property type="evidence" value="ECO:0007669"/>
    <property type="project" value="UniProtKB-SubCell"/>
</dbReference>
<dbReference type="AlphaFoldDB" id="A0A0G0YS63"/>
<dbReference type="Proteomes" id="UP000034753">
    <property type="component" value="Unassembled WGS sequence"/>
</dbReference>
<evidence type="ECO:0000259" key="9">
    <source>
        <dbReference type="Pfam" id="PF13231"/>
    </source>
</evidence>
<gene>
    <name evidence="10" type="ORF">UU67_C0052G0007</name>
</gene>
<evidence type="ECO:0000256" key="6">
    <source>
        <dbReference type="ARBA" id="ARBA00022989"/>
    </source>
</evidence>
<feature type="transmembrane region" description="Helical" evidence="8">
    <location>
        <begin position="424"/>
        <end position="444"/>
    </location>
</feature>
<reference evidence="10 11" key="1">
    <citation type="journal article" date="2015" name="Nature">
        <title>rRNA introns, odd ribosomes, and small enigmatic genomes across a large radiation of phyla.</title>
        <authorList>
            <person name="Brown C.T."/>
            <person name="Hug L.A."/>
            <person name="Thomas B.C."/>
            <person name="Sharon I."/>
            <person name="Castelle C.J."/>
            <person name="Singh A."/>
            <person name="Wilkins M.J."/>
            <person name="Williams K.H."/>
            <person name="Banfield J.F."/>
        </authorList>
    </citation>
    <scope>NUCLEOTIDE SEQUENCE [LARGE SCALE GENOMIC DNA]</scope>
</reference>
<evidence type="ECO:0000256" key="7">
    <source>
        <dbReference type="ARBA" id="ARBA00023136"/>
    </source>
</evidence>
<evidence type="ECO:0000256" key="4">
    <source>
        <dbReference type="ARBA" id="ARBA00022679"/>
    </source>
</evidence>
<dbReference type="PATRIC" id="fig|1618429.3.peg.947"/>
<feature type="transmembrane region" description="Helical" evidence="8">
    <location>
        <begin position="200"/>
        <end position="220"/>
    </location>
</feature>
<proteinExistence type="predicted"/>
<evidence type="ECO:0000313" key="10">
    <source>
        <dbReference type="EMBL" id="KKS12516.1"/>
    </source>
</evidence>
<feature type="transmembrane region" description="Helical" evidence="8">
    <location>
        <begin position="390"/>
        <end position="412"/>
    </location>
</feature>
<dbReference type="PANTHER" id="PTHR33908">
    <property type="entry name" value="MANNOSYLTRANSFERASE YKCB-RELATED"/>
    <property type="match status" value="1"/>
</dbReference>
<dbReference type="PANTHER" id="PTHR33908:SF11">
    <property type="entry name" value="MEMBRANE PROTEIN"/>
    <property type="match status" value="1"/>
</dbReference>
<dbReference type="EMBL" id="LCBN01000052">
    <property type="protein sequence ID" value="KKS12516.1"/>
    <property type="molecule type" value="Genomic_DNA"/>
</dbReference>
<name>A0A0G0YS63_9BACT</name>
<feature type="domain" description="Glycosyltransferase RgtA/B/C/D-like" evidence="9">
    <location>
        <begin position="72"/>
        <end position="193"/>
    </location>
</feature>
<feature type="transmembrane region" description="Helical" evidence="8">
    <location>
        <begin position="335"/>
        <end position="355"/>
    </location>
</feature>
<keyword evidence="3" id="KW-0328">Glycosyltransferase</keyword>
<protein>
    <recommendedName>
        <fullName evidence="9">Glycosyltransferase RgtA/B/C/D-like domain-containing protein</fullName>
    </recommendedName>
</protein>
<keyword evidence="6 8" id="KW-1133">Transmembrane helix</keyword>
<organism evidence="10 11">
    <name type="scientific">Candidatus Daviesbacteria bacterium GW2011_GWB1_41_5</name>
    <dbReference type="NCBI Taxonomy" id="1618429"/>
    <lineage>
        <taxon>Bacteria</taxon>
        <taxon>Candidatus Daviesiibacteriota</taxon>
    </lineage>
</organism>
<keyword evidence="7 8" id="KW-0472">Membrane</keyword>
<feature type="transmembrane region" description="Helical" evidence="8">
    <location>
        <begin position="76"/>
        <end position="93"/>
    </location>
</feature>
<evidence type="ECO:0000256" key="8">
    <source>
        <dbReference type="SAM" id="Phobius"/>
    </source>
</evidence>
<evidence type="ECO:0000313" key="11">
    <source>
        <dbReference type="Proteomes" id="UP000034753"/>
    </source>
</evidence>
<keyword evidence="5 8" id="KW-0812">Transmembrane</keyword>
<keyword evidence="4" id="KW-0808">Transferase</keyword>
<evidence type="ECO:0000256" key="1">
    <source>
        <dbReference type="ARBA" id="ARBA00004651"/>
    </source>
</evidence>
<feature type="transmembrane region" description="Helical" evidence="8">
    <location>
        <begin position="281"/>
        <end position="300"/>
    </location>
</feature>
<feature type="transmembrane region" description="Helical" evidence="8">
    <location>
        <begin position="155"/>
        <end position="185"/>
    </location>
</feature>
<evidence type="ECO:0000256" key="5">
    <source>
        <dbReference type="ARBA" id="ARBA00022692"/>
    </source>
</evidence>
<feature type="transmembrane region" description="Helical" evidence="8">
    <location>
        <begin position="102"/>
        <end position="121"/>
    </location>
</feature>
<keyword evidence="2" id="KW-1003">Cell membrane</keyword>
<evidence type="ECO:0000256" key="2">
    <source>
        <dbReference type="ARBA" id="ARBA00022475"/>
    </source>
</evidence>
<dbReference type="GO" id="GO:0009103">
    <property type="term" value="P:lipopolysaccharide biosynthetic process"/>
    <property type="evidence" value="ECO:0007669"/>
    <property type="project" value="UniProtKB-ARBA"/>
</dbReference>
<dbReference type="InterPro" id="IPR038731">
    <property type="entry name" value="RgtA/B/C-like"/>
</dbReference>
<feature type="transmembrane region" description="Helical" evidence="8">
    <location>
        <begin position="306"/>
        <end position="323"/>
    </location>
</feature>